<protein>
    <submittedName>
        <fullName evidence="2">Uncharacterized protein</fullName>
    </submittedName>
</protein>
<dbReference type="AlphaFoldDB" id="A0A368T711"/>
<accession>A0A368T711</accession>
<proteinExistence type="predicted"/>
<dbReference type="RefSeq" id="WP_114398882.1">
    <property type="nucleotide sequence ID" value="NZ_QEIM01000094.1"/>
</dbReference>
<evidence type="ECO:0000256" key="1">
    <source>
        <dbReference type="SAM" id="MobiDB-lite"/>
    </source>
</evidence>
<dbReference type="EMBL" id="QEIN01000055">
    <property type="protein sequence ID" value="RCV59751.1"/>
    <property type="molecule type" value="Genomic_DNA"/>
</dbReference>
<evidence type="ECO:0000313" key="3">
    <source>
        <dbReference type="Proteomes" id="UP000253318"/>
    </source>
</evidence>
<organism evidence="2 3">
    <name type="scientific">Marinitenerispora sediminis</name>
    <dbReference type="NCBI Taxonomy" id="1931232"/>
    <lineage>
        <taxon>Bacteria</taxon>
        <taxon>Bacillati</taxon>
        <taxon>Actinomycetota</taxon>
        <taxon>Actinomycetes</taxon>
        <taxon>Streptosporangiales</taxon>
        <taxon>Nocardiopsidaceae</taxon>
        <taxon>Marinitenerispora</taxon>
    </lineage>
</organism>
<comment type="caution">
    <text evidence="2">The sequence shown here is derived from an EMBL/GenBank/DDBJ whole genome shotgun (WGS) entry which is preliminary data.</text>
</comment>
<dbReference type="Proteomes" id="UP000253318">
    <property type="component" value="Unassembled WGS sequence"/>
</dbReference>
<sequence length="96" mass="10072">MFLRSPGPILAERPRRTVCGRLAEAGGYLSAADLAGTATAEAGPGPRIGTQEPSGHGPAEDDLRRVDEWRGDVLLRAADPATARAAAARLRERRAG</sequence>
<gene>
    <name evidence="2" type="ORF">DEF24_08965</name>
</gene>
<keyword evidence="3" id="KW-1185">Reference proteome</keyword>
<feature type="region of interest" description="Disordered" evidence="1">
    <location>
        <begin position="37"/>
        <end position="63"/>
    </location>
</feature>
<evidence type="ECO:0000313" key="2">
    <source>
        <dbReference type="EMBL" id="RCV59751.1"/>
    </source>
</evidence>
<name>A0A368T711_9ACTN</name>
<reference evidence="2 3" key="1">
    <citation type="submission" date="2018-04" db="EMBL/GenBank/DDBJ databases">
        <title>Novel actinobacteria from marine sediment.</title>
        <authorList>
            <person name="Ng Z.Y."/>
            <person name="Tan G.Y.A."/>
        </authorList>
    </citation>
    <scope>NUCLEOTIDE SEQUENCE [LARGE SCALE GENOMIC DNA]</scope>
    <source>
        <strain evidence="2 3">TPS81</strain>
    </source>
</reference>